<feature type="active site" description="Proton donor" evidence="2">
    <location>
        <position position="198"/>
    </location>
</feature>
<keyword evidence="5" id="KW-1185">Reference proteome</keyword>
<dbReference type="AlphaFoldDB" id="A0A0M6XV66"/>
<dbReference type="OrthoDB" id="3711545at2"/>
<dbReference type="PANTHER" id="PTHR43198">
    <property type="entry name" value="BIFUNCTIONAL TH2 PROTEIN"/>
    <property type="match status" value="1"/>
</dbReference>
<dbReference type="STRING" id="282197.SAMN04488517_10910"/>
<dbReference type="InterPro" id="IPR050967">
    <property type="entry name" value="Thiamine_Salvage_TenA"/>
</dbReference>
<comment type="catalytic activity">
    <reaction evidence="1">
        <text>thiamine + H2O = 5-(2-hydroxyethyl)-4-methylthiazole + 4-amino-5-hydroxymethyl-2-methylpyrimidine + H(+)</text>
        <dbReference type="Rhea" id="RHEA:17509"/>
        <dbReference type="ChEBI" id="CHEBI:15377"/>
        <dbReference type="ChEBI" id="CHEBI:15378"/>
        <dbReference type="ChEBI" id="CHEBI:16892"/>
        <dbReference type="ChEBI" id="CHEBI:17957"/>
        <dbReference type="ChEBI" id="CHEBI:18385"/>
        <dbReference type="EC" id="3.5.99.2"/>
    </reaction>
</comment>
<comment type="pathway">
    <text evidence="1">Cofactor biosynthesis; thiamine diphosphate biosynthesis.</text>
</comment>
<keyword evidence="4" id="KW-0808">Transferase</keyword>
<dbReference type="GO" id="GO:0005829">
    <property type="term" value="C:cytosol"/>
    <property type="evidence" value="ECO:0007669"/>
    <property type="project" value="TreeGrafter"/>
</dbReference>
<dbReference type="PIRSF" id="PIRSF003170">
    <property type="entry name" value="Pet18p"/>
    <property type="match status" value="1"/>
</dbReference>
<evidence type="ECO:0000313" key="4">
    <source>
        <dbReference type="EMBL" id="CTQ34668.1"/>
    </source>
</evidence>
<gene>
    <name evidence="4" type="ORF">JAN5088_03464</name>
</gene>
<dbReference type="EMBL" id="CXPG01000024">
    <property type="protein sequence ID" value="CTQ34668.1"/>
    <property type="molecule type" value="Genomic_DNA"/>
</dbReference>
<dbReference type="Gene3D" id="1.20.910.10">
    <property type="entry name" value="Heme oxygenase-like"/>
    <property type="match status" value="1"/>
</dbReference>
<sequence length="210" mass="23537">MTLSDRILDRCAPELDAMLSHRFVCEIAADTLHRDVFDRYLVYEGAFVDTAIAIFAFAVARAPDAGARRHLIGVLDALANRQVRYFEARLAARGLSSDMPLPPQAAAFRNGMLRLAETGSFLDIVTAMFAAEWMYWTWCTRAAQSAITDPDLRAWVVLHAEAEFAAQARWLKDAVDRYGTEADLDRLAAIFAHVTHLEIAFHHAPYEVPQ</sequence>
<name>A0A0M6XV66_9RHOB</name>
<dbReference type="Pfam" id="PF03070">
    <property type="entry name" value="TENA_THI-4"/>
    <property type="match status" value="1"/>
</dbReference>
<dbReference type="GO" id="GO:0016301">
    <property type="term" value="F:kinase activity"/>
    <property type="evidence" value="ECO:0007669"/>
    <property type="project" value="UniProtKB-KW"/>
</dbReference>
<feature type="domain" description="Thiaminase-2/PQQC" evidence="3">
    <location>
        <begin position="16"/>
        <end position="202"/>
    </location>
</feature>
<evidence type="ECO:0000256" key="1">
    <source>
        <dbReference type="PIRNR" id="PIRNR003170"/>
    </source>
</evidence>
<keyword evidence="1 4" id="KW-0378">Hydrolase</keyword>
<comment type="function">
    <text evidence="1">Catalyzes an amino-pyrimidine hydrolysis reaction at the C5' of the pyrimidine moiety of thiamine compounds, a reaction that is part of a thiamine salvage pathway. Thus, catalyzes the conversion of 4-amino-5-aminomethyl-2-methylpyrimidine to 4-amino-5-hydroxymethyl-2-methylpyrimidine (HMP).</text>
</comment>
<dbReference type="GO" id="GO:0009229">
    <property type="term" value="P:thiamine diphosphate biosynthetic process"/>
    <property type="evidence" value="ECO:0007669"/>
    <property type="project" value="UniProtKB-UniPathway"/>
</dbReference>
<dbReference type="CDD" id="cd19358">
    <property type="entry name" value="TenA_E_Spr0628-like"/>
    <property type="match status" value="1"/>
</dbReference>
<dbReference type="UniPathway" id="UPA00060"/>
<accession>A0A0M6XV66</accession>
<keyword evidence="1" id="KW-0784">Thiamine biosynthesis</keyword>
<evidence type="ECO:0000259" key="3">
    <source>
        <dbReference type="Pfam" id="PF03070"/>
    </source>
</evidence>
<proteinExistence type="inferred from homology"/>
<dbReference type="RefSeq" id="WP_055684036.1">
    <property type="nucleotide sequence ID" value="NZ_CXPG01000024.1"/>
</dbReference>
<dbReference type="InterPro" id="IPR004305">
    <property type="entry name" value="Thiaminase-2/PQQC"/>
</dbReference>
<organism evidence="4 5">
    <name type="scientific">Jannaschia rubra</name>
    <dbReference type="NCBI Taxonomy" id="282197"/>
    <lineage>
        <taxon>Bacteria</taxon>
        <taxon>Pseudomonadati</taxon>
        <taxon>Pseudomonadota</taxon>
        <taxon>Alphaproteobacteria</taxon>
        <taxon>Rhodobacterales</taxon>
        <taxon>Roseobacteraceae</taxon>
        <taxon>Jannaschia</taxon>
    </lineage>
</organism>
<dbReference type="InterPro" id="IPR016084">
    <property type="entry name" value="Haem_Oase-like_multi-hlx"/>
</dbReference>
<dbReference type="PANTHER" id="PTHR43198:SF2">
    <property type="entry name" value="SI:CH1073-67J19.1-RELATED"/>
    <property type="match status" value="1"/>
</dbReference>
<dbReference type="GO" id="GO:0009228">
    <property type="term" value="P:thiamine biosynthetic process"/>
    <property type="evidence" value="ECO:0007669"/>
    <property type="project" value="UniProtKB-KW"/>
</dbReference>
<dbReference type="EC" id="3.5.99.2" evidence="1"/>
<protein>
    <recommendedName>
        <fullName evidence="1">Aminopyrimidine aminohydrolase</fullName>
        <ecNumber evidence="1">3.5.99.2</ecNumber>
    </recommendedName>
</protein>
<dbReference type="Proteomes" id="UP000048908">
    <property type="component" value="Unassembled WGS sequence"/>
</dbReference>
<comment type="similarity">
    <text evidence="1">Belongs to the TenA family.</text>
</comment>
<evidence type="ECO:0000256" key="2">
    <source>
        <dbReference type="PIRSR" id="PIRSR003170-1"/>
    </source>
</evidence>
<dbReference type="InterPro" id="IPR026285">
    <property type="entry name" value="TenA_E"/>
</dbReference>
<evidence type="ECO:0000313" key="5">
    <source>
        <dbReference type="Proteomes" id="UP000048908"/>
    </source>
</evidence>
<dbReference type="GO" id="GO:0050334">
    <property type="term" value="F:thiaminase activity"/>
    <property type="evidence" value="ECO:0007669"/>
    <property type="project" value="UniProtKB-UniRule"/>
</dbReference>
<reference evidence="4 5" key="1">
    <citation type="submission" date="2015-07" db="EMBL/GenBank/DDBJ databases">
        <authorList>
            <person name="Noorani M."/>
        </authorList>
    </citation>
    <scope>NUCLEOTIDE SEQUENCE [LARGE SCALE GENOMIC DNA]</scope>
    <source>
        <strain evidence="4 5">CECT 5088</strain>
    </source>
</reference>
<comment type="catalytic activity">
    <reaction evidence="1">
        <text>4-amino-5-aminomethyl-2-methylpyrimidine + H2O = 4-amino-5-hydroxymethyl-2-methylpyrimidine + NH4(+)</text>
        <dbReference type="Rhea" id="RHEA:31799"/>
        <dbReference type="ChEBI" id="CHEBI:15377"/>
        <dbReference type="ChEBI" id="CHEBI:16892"/>
        <dbReference type="ChEBI" id="CHEBI:28938"/>
        <dbReference type="ChEBI" id="CHEBI:63416"/>
        <dbReference type="EC" id="3.5.99.2"/>
    </reaction>
</comment>
<dbReference type="SUPFAM" id="SSF48613">
    <property type="entry name" value="Heme oxygenase-like"/>
    <property type="match status" value="1"/>
</dbReference>
<keyword evidence="4" id="KW-0418">Kinase</keyword>